<evidence type="ECO:0000313" key="3">
    <source>
        <dbReference type="EnsemblMetazoa" id="CLYHEMP007238.1"/>
    </source>
</evidence>
<dbReference type="RefSeq" id="XP_066914697.1">
    <property type="nucleotide sequence ID" value="XM_067058596.1"/>
</dbReference>
<reference evidence="3" key="1">
    <citation type="submission" date="2021-01" db="UniProtKB">
        <authorList>
            <consortium name="EnsemblMetazoa"/>
        </authorList>
    </citation>
    <scope>IDENTIFICATION</scope>
</reference>
<evidence type="ECO:0000256" key="1">
    <source>
        <dbReference type="SAM" id="SignalP"/>
    </source>
</evidence>
<feature type="domain" description="Cupin-like" evidence="2">
    <location>
        <begin position="56"/>
        <end position="278"/>
    </location>
</feature>
<dbReference type="OrthoDB" id="415358at2759"/>
<keyword evidence="1" id="KW-0732">Signal</keyword>
<keyword evidence="4" id="KW-1185">Reference proteome</keyword>
<dbReference type="SUPFAM" id="SSF51197">
    <property type="entry name" value="Clavaminate synthase-like"/>
    <property type="match status" value="1"/>
</dbReference>
<dbReference type="AlphaFoldDB" id="A0A7M5VCQ5"/>
<name>A0A7M5VCQ5_9CNID</name>
<evidence type="ECO:0000313" key="4">
    <source>
        <dbReference type="Proteomes" id="UP000594262"/>
    </source>
</evidence>
<proteinExistence type="predicted"/>
<dbReference type="EnsemblMetazoa" id="CLYHEMT007238.1">
    <property type="protein sequence ID" value="CLYHEMP007238.1"/>
    <property type="gene ID" value="CLYHEMG007238"/>
</dbReference>
<protein>
    <recommendedName>
        <fullName evidence="2">Cupin-like domain-containing protein</fullName>
    </recommendedName>
</protein>
<dbReference type="PANTHER" id="PTHR12461">
    <property type="entry name" value="HYPOXIA-INDUCIBLE FACTOR 1 ALPHA INHIBITOR-RELATED"/>
    <property type="match status" value="1"/>
</dbReference>
<dbReference type="Pfam" id="PF13621">
    <property type="entry name" value="Cupin_8"/>
    <property type="match status" value="1"/>
</dbReference>
<feature type="chain" id="PRO_5029619072" description="Cupin-like domain-containing protein" evidence="1">
    <location>
        <begin position="21"/>
        <end position="466"/>
    </location>
</feature>
<dbReference type="InterPro" id="IPR041667">
    <property type="entry name" value="Cupin_8"/>
</dbReference>
<feature type="signal peptide" evidence="1">
    <location>
        <begin position="1"/>
        <end position="20"/>
    </location>
</feature>
<dbReference type="Gene3D" id="2.60.120.650">
    <property type="entry name" value="Cupin"/>
    <property type="match status" value="1"/>
</dbReference>
<dbReference type="InterPro" id="IPR018247">
    <property type="entry name" value="EF_Hand_1_Ca_BS"/>
</dbReference>
<dbReference type="GeneID" id="136801915"/>
<dbReference type="PROSITE" id="PS00018">
    <property type="entry name" value="EF_HAND_1"/>
    <property type="match status" value="1"/>
</dbReference>
<evidence type="ECO:0000259" key="2">
    <source>
        <dbReference type="Pfam" id="PF13621"/>
    </source>
</evidence>
<accession>A0A7M5VCQ5</accession>
<dbReference type="PANTHER" id="PTHR12461:SF18">
    <property type="entry name" value="JMJC DOMAIN-CONTAINING PROTEIN"/>
    <property type="match status" value="1"/>
</dbReference>
<organism evidence="3 4">
    <name type="scientific">Clytia hemisphaerica</name>
    <dbReference type="NCBI Taxonomy" id="252671"/>
    <lineage>
        <taxon>Eukaryota</taxon>
        <taxon>Metazoa</taxon>
        <taxon>Cnidaria</taxon>
        <taxon>Hydrozoa</taxon>
        <taxon>Hydroidolina</taxon>
        <taxon>Leptothecata</taxon>
        <taxon>Obeliida</taxon>
        <taxon>Clytiidae</taxon>
        <taxon>Clytia</taxon>
    </lineage>
</organism>
<sequence length="466" mass="54828">MVVMLVKKLLACIAIPFVFTIPVDDPSNWPGHLEPFGSKQNVVQIQDIEYAWPSAAEFYSKYVDKVKPVHVRGVYKHSKPVRSWNDEYLLQNVEASKQNKVLVEPNLKENRSSTGKRASFFEFMSTYHKQPSLIYSPMPQYLRKDLTLPEPLRCNVSSEDLVAANLVMSQGGSKSHVYNDDVESIFCALRGSVDYLLIEYTKNKGYVIDMPQGGYSTVDVDRVDYVKYPYLRKIDKYIKVQLEPGDCLYVPYRWYKQFNSYANNQGQSIAFNIWFKHTHRQNPPQCQPTSDAISTLDRYGYSDDREEKEIEEEEGVVGEGNEIEKEDGKEITQKQNENILYHFKRYVEVFTKKNITVTRFYHIIKRDPLINHEEYKSKFPKSFNILIEELLDADRDHILTLHDFQMIEKDKGSPRYLKMIQYLEYQTARIEDYIEDLDESQHHETIHEFDRRKMEEFKSARAFDEL</sequence>
<dbReference type="Proteomes" id="UP000594262">
    <property type="component" value="Unplaced"/>
</dbReference>